<evidence type="ECO:0000313" key="2">
    <source>
        <dbReference type="Proteomes" id="UP000195437"/>
    </source>
</evidence>
<dbReference type="AlphaFoldDB" id="A0A1Y0IPX5"/>
<dbReference type="Pfam" id="PF09661">
    <property type="entry name" value="DUF2398"/>
    <property type="match status" value="1"/>
</dbReference>
<dbReference type="OrthoDB" id="1654131at2"/>
<dbReference type="KEGG" id="tum:CBW65_11225"/>
<evidence type="ECO:0000313" key="1">
    <source>
        <dbReference type="EMBL" id="ARU61515.1"/>
    </source>
</evidence>
<name>A0A1Y0IPX5_9BACL</name>
<proteinExistence type="predicted"/>
<reference evidence="2" key="1">
    <citation type="submission" date="2017-05" db="EMBL/GenBank/DDBJ databases">
        <authorList>
            <person name="Sung H."/>
        </authorList>
    </citation>
    <scope>NUCLEOTIDE SEQUENCE [LARGE SCALE GENOMIC DNA]</scope>
    <source>
        <strain evidence="2">AR23208</strain>
    </source>
</reference>
<accession>A0A1Y0IPX5</accession>
<dbReference type="RefSeq" id="WP_087456895.1">
    <property type="nucleotide sequence ID" value="NZ_CP021434.1"/>
</dbReference>
<sequence length="388" mass="45816">MDEQNFEFDEETKECVHALFENFWISRTMSLEMYVKIRERETILRKYFEDTFRWRLQINKELVKLEKVPVVAETWMGISAFRERLDYVLFCCLMSFLESKLPGERFLLSTLCDELLLLLNEIQPDTLKWTEQAHRRSFIRVLKYAETLKILTVEEGNVFDFGADEEQEVLFVITALYPYFLRRTAKEIKAYTHFEEFLQEESLNDYHRLYRHIFTSPLVHRSELTLGEKFWLDNVQRRIGETIVDTTNFELEVYREAALLTSSSPISHETFPDAKGISMAVLHLAQVVHGKVSETHEWATDVQGRLLLANAQFREGVHETKLRFGYGWSKEIQTYDLDTLVREVLNLLKTWKLAEESEDSVCLFAPLVRMVGQYPIDYQNKIQAEEVS</sequence>
<dbReference type="Proteomes" id="UP000195437">
    <property type="component" value="Chromosome"/>
</dbReference>
<dbReference type="NCBIfam" id="TIGR02678">
    <property type="entry name" value="TIGR02678 family protein"/>
    <property type="match status" value="1"/>
</dbReference>
<organism evidence="1 2">
    <name type="scientific">Tumebacillus avium</name>
    <dbReference type="NCBI Taxonomy" id="1903704"/>
    <lineage>
        <taxon>Bacteria</taxon>
        <taxon>Bacillati</taxon>
        <taxon>Bacillota</taxon>
        <taxon>Bacilli</taxon>
        <taxon>Bacillales</taxon>
        <taxon>Alicyclobacillaceae</taxon>
        <taxon>Tumebacillus</taxon>
    </lineage>
</organism>
<dbReference type="EMBL" id="CP021434">
    <property type="protein sequence ID" value="ARU61515.1"/>
    <property type="molecule type" value="Genomic_DNA"/>
</dbReference>
<gene>
    <name evidence="1" type="ORF">CBW65_11225</name>
</gene>
<keyword evidence="2" id="KW-1185">Reference proteome</keyword>
<dbReference type="InterPro" id="IPR013494">
    <property type="entry name" value="CHP02678"/>
</dbReference>
<protein>
    <submittedName>
        <fullName evidence="1">TIGR02678 family protein</fullName>
    </submittedName>
</protein>